<dbReference type="Proteomes" id="UP000030748">
    <property type="component" value="Unassembled WGS sequence"/>
</dbReference>
<evidence type="ECO:0008006" key="12">
    <source>
        <dbReference type="Google" id="ProtNLM"/>
    </source>
</evidence>
<dbReference type="PANTHER" id="PTHR47943">
    <property type="entry name" value="CYTOCHROME P450 93A3-LIKE"/>
    <property type="match status" value="1"/>
</dbReference>
<keyword evidence="8" id="KW-0503">Monooxygenase</keyword>
<feature type="non-terminal residue" evidence="10">
    <location>
        <position position="154"/>
    </location>
</feature>
<keyword evidence="6" id="KW-0560">Oxidoreductase</keyword>
<keyword evidence="9" id="KW-0472">Membrane</keyword>
<protein>
    <recommendedName>
        <fullName evidence="12">Cytochrome P450</fullName>
    </recommendedName>
</protein>
<evidence type="ECO:0000256" key="8">
    <source>
        <dbReference type="ARBA" id="ARBA00023033"/>
    </source>
</evidence>
<dbReference type="GO" id="GO:0016705">
    <property type="term" value="F:oxidoreductase activity, acting on paired donors, with incorporation or reduction of molecular oxygen"/>
    <property type="evidence" value="ECO:0007669"/>
    <property type="project" value="InterPro"/>
</dbReference>
<evidence type="ECO:0000256" key="7">
    <source>
        <dbReference type="ARBA" id="ARBA00023004"/>
    </source>
</evidence>
<evidence type="ECO:0000256" key="1">
    <source>
        <dbReference type="ARBA" id="ARBA00001971"/>
    </source>
</evidence>
<comment type="subcellular location">
    <subcellularLocation>
        <location evidence="2">Membrane</location>
        <topology evidence="2">Single-pass membrane protein</topology>
    </subcellularLocation>
</comment>
<keyword evidence="5" id="KW-0479">Metal-binding</keyword>
<evidence type="ECO:0000256" key="3">
    <source>
        <dbReference type="ARBA" id="ARBA00010617"/>
    </source>
</evidence>
<evidence type="ECO:0000256" key="4">
    <source>
        <dbReference type="ARBA" id="ARBA00022617"/>
    </source>
</evidence>
<dbReference type="Gene3D" id="1.10.630.10">
    <property type="entry name" value="Cytochrome P450"/>
    <property type="match status" value="1"/>
</dbReference>
<dbReference type="EMBL" id="KI631555">
    <property type="protein sequence ID" value="EYU26906.1"/>
    <property type="molecule type" value="Genomic_DNA"/>
</dbReference>
<evidence type="ECO:0000256" key="9">
    <source>
        <dbReference type="ARBA" id="ARBA00023136"/>
    </source>
</evidence>
<evidence type="ECO:0000256" key="6">
    <source>
        <dbReference type="ARBA" id="ARBA00023002"/>
    </source>
</evidence>
<dbReference type="InterPro" id="IPR036396">
    <property type="entry name" value="Cyt_P450_sf"/>
</dbReference>
<dbReference type="GO" id="GO:0004497">
    <property type="term" value="F:monooxygenase activity"/>
    <property type="evidence" value="ECO:0007669"/>
    <property type="project" value="UniProtKB-KW"/>
</dbReference>
<keyword evidence="4" id="KW-0349">Heme</keyword>
<evidence type="ECO:0000313" key="11">
    <source>
        <dbReference type="Proteomes" id="UP000030748"/>
    </source>
</evidence>
<dbReference type="AlphaFoldDB" id="A0A022QG11"/>
<comment type="similarity">
    <text evidence="3">Belongs to the cytochrome P450 family.</text>
</comment>
<sequence>MGRHPALFMEAMEMGGKFNLADYFPFIGVLDLQGMNRRMKVLRKIFDGFLEKIIDDHLHKKHEKKEETKDFVDVMMGIIVSGEAGFEFAADLLITRMDTASTALEWALSELMRHPVVMKKLQKELESTMGMEHMVEESHLNKLNYLDSVVKEPY</sequence>
<organism evidence="10 11">
    <name type="scientific">Erythranthe guttata</name>
    <name type="common">Yellow monkey flower</name>
    <name type="synonym">Mimulus guttatus</name>
    <dbReference type="NCBI Taxonomy" id="4155"/>
    <lineage>
        <taxon>Eukaryota</taxon>
        <taxon>Viridiplantae</taxon>
        <taxon>Streptophyta</taxon>
        <taxon>Embryophyta</taxon>
        <taxon>Tracheophyta</taxon>
        <taxon>Spermatophyta</taxon>
        <taxon>Magnoliopsida</taxon>
        <taxon>eudicotyledons</taxon>
        <taxon>Gunneridae</taxon>
        <taxon>Pentapetalae</taxon>
        <taxon>asterids</taxon>
        <taxon>lamiids</taxon>
        <taxon>Lamiales</taxon>
        <taxon>Phrymaceae</taxon>
        <taxon>Erythranthe</taxon>
    </lineage>
</organism>
<dbReference type="PANTHER" id="PTHR47943:SF2">
    <property type="entry name" value="CYTOCHROME P450"/>
    <property type="match status" value="1"/>
</dbReference>
<dbReference type="Pfam" id="PF00067">
    <property type="entry name" value="p450"/>
    <property type="match status" value="1"/>
</dbReference>
<dbReference type="InterPro" id="IPR002401">
    <property type="entry name" value="Cyt_P450_E_grp-I"/>
</dbReference>
<dbReference type="InterPro" id="IPR001128">
    <property type="entry name" value="Cyt_P450"/>
</dbReference>
<evidence type="ECO:0000313" key="10">
    <source>
        <dbReference type="EMBL" id="EYU26906.1"/>
    </source>
</evidence>
<reference evidence="10 11" key="1">
    <citation type="journal article" date="2013" name="Proc. Natl. Acad. Sci. U.S.A.">
        <title>Fine-scale variation in meiotic recombination in Mimulus inferred from population shotgun sequencing.</title>
        <authorList>
            <person name="Hellsten U."/>
            <person name="Wright K.M."/>
            <person name="Jenkins J."/>
            <person name="Shu S."/>
            <person name="Yuan Y."/>
            <person name="Wessler S.R."/>
            <person name="Schmutz J."/>
            <person name="Willis J.H."/>
            <person name="Rokhsar D.S."/>
        </authorList>
    </citation>
    <scope>NUCLEOTIDE SEQUENCE [LARGE SCALE GENOMIC DNA]</scope>
    <source>
        <strain evidence="11">cv. DUN x IM62</strain>
    </source>
</reference>
<accession>A0A022QG11</accession>
<proteinExistence type="inferred from homology"/>
<keyword evidence="11" id="KW-1185">Reference proteome</keyword>
<dbReference type="STRING" id="4155.A0A022QG11"/>
<dbReference type="GO" id="GO:0020037">
    <property type="term" value="F:heme binding"/>
    <property type="evidence" value="ECO:0007669"/>
    <property type="project" value="InterPro"/>
</dbReference>
<keyword evidence="7" id="KW-0408">Iron</keyword>
<dbReference type="SUPFAM" id="SSF48264">
    <property type="entry name" value="Cytochrome P450"/>
    <property type="match status" value="1"/>
</dbReference>
<gene>
    <name evidence="10" type="ORF">MIMGU_mgv1a020449mg</name>
</gene>
<comment type="cofactor">
    <cofactor evidence="1">
        <name>heme</name>
        <dbReference type="ChEBI" id="CHEBI:30413"/>
    </cofactor>
</comment>
<evidence type="ECO:0000256" key="2">
    <source>
        <dbReference type="ARBA" id="ARBA00004167"/>
    </source>
</evidence>
<dbReference type="GO" id="GO:0005506">
    <property type="term" value="F:iron ion binding"/>
    <property type="evidence" value="ECO:0007669"/>
    <property type="project" value="InterPro"/>
</dbReference>
<evidence type="ECO:0000256" key="5">
    <source>
        <dbReference type="ARBA" id="ARBA00022723"/>
    </source>
</evidence>
<dbReference type="PRINTS" id="PR00463">
    <property type="entry name" value="EP450I"/>
</dbReference>
<dbReference type="GO" id="GO:0016020">
    <property type="term" value="C:membrane"/>
    <property type="evidence" value="ECO:0007669"/>
    <property type="project" value="UniProtKB-SubCell"/>
</dbReference>
<name>A0A022QG11_ERYGU</name>